<dbReference type="Proteomes" id="UP000053240">
    <property type="component" value="Unassembled WGS sequence"/>
</dbReference>
<feature type="region of interest" description="Disordered" evidence="1">
    <location>
        <begin position="1"/>
        <end position="20"/>
    </location>
</feature>
<sequence length="201" mass="22658">MGLSMRIPPIIEDGRASTNEKSIRDPLHICHHKNQRSEECVDHTKAKTRKMAVKVGLYDDPYNQTFKEGGPSASALDTQFSDPRKNRNRKGKTVDIWGAKKGIGKTGTDIGTVTNTKLEKTRIKIRKTKMYLPKKALDRNAQDRSRIGPSVLEKKCNGANVMVVRLCSWAASLCVCLHTQSECRTPHQTQHLHHYKLVLTN</sequence>
<organism evidence="2 3">
    <name type="scientific">Papilio machaon</name>
    <name type="common">Old World swallowtail butterfly</name>
    <dbReference type="NCBI Taxonomy" id="76193"/>
    <lineage>
        <taxon>Eukaryota</taxon>
        <taxon>Metazoa</taxon>
        <taxon>Ecdysozoa</taxon>
        <taxon>Arthropoda</taxon>
        <taxon>Hexapoda</taxon>
        <taxon>Insecta</taxon>
        <taxon>Pterygota</taxon>
        <taxon>Neoptera</taxon>
        <taxon>Endopterygota</taxon>
        <taxon>Lepidoptera</taxon>
        <taxon>Glossata</taxon>
        <taxon>Ditrysia</taxon>
        <taxon>Papilionoidea</taxon>
        <taxon>Papilionidae</taxon>
        <taxon>Papilioninae</taxon>
        <taxon>Papilio</taxon>
    </lineage>
</organism>
<protein>
    <submittedName>
        <fullName evidence="2">Uncharacterized protein</fullName>
    </submittedName>
</protein>
<dbReference type="InParanoid" id="A0A194QRJ0"/>
<evidence type="ECO:0000313" key="2">
    <source>
        <dbReference type="EMBL" id="KPJ07595.1"/>
    </source>
</evidence>
<evidence type="ECO:0000313" key="3">
    <source>
        <dbReference type="Proteomes" id="UP000053240"/>
    </source>
</evidence>
<dbReference type="AlphaFoldDB" id="A0A194QRJ0"/>
<accession>A0A194QRJ0</accession>
<feature type="region of interest" description="Disordered" evidence="1">
    <location>
        <begin position="64"/>
        <end position="91"/>
    </location>
</feature>
<evidence type="ECO:0000256" key="1">
    <source>
        <dbReference type="SAM" id="MobiDB-lite"/>
    </source>
</evidence>
<name>A0A194QRJ0_PAPMA</name>
<dbReference type="EMBL" id="KQ461181">
    <property type="protein sequence ID" value="KPJ07595.1"/>
    <property type="molecule type" value="Genomic_DNA"/>
</dbReference>
<keyword evidence="3" id="KW-1185">Reference proteome</keyword>
<proteinExistence type="predicted"/>
<reference evidence="2 3" key="1">
    <citation type="journal article" date="2015" name="Nat. Commun.">
        <title>Outbred genome sequencing and CRISPR/Cas9 gene editing in butterflies.</title>
        <authorList>
            <person name="Li X."/>
            <person name="Fan D."/>
            <person name="Zhang W."/>
            <person name="Liu G."/>
            <person name="Zhang L."/>
            <person name="Zhao L."/>
            <person name="Fang X."/>
            <person name="Chen L."/>
            <person name="Dong Y."/>
            <person name="Chen Y."/>
            <person name="Ding Y."/>
            <person name="Zhao R."/>
            <person name="Feng M."/>
            <person name="Zhu Y."/>
            <person name="Feng Y."/>
            <person name="Jiang X."/>
            <person name="Zhu D."/>
            <person name="Xiang H."/>
            <person name="Feng X."/>
            <person name="Li S."/>
            <person name="Wang J."/>
            <person name="Zhang G."/>
            <person name="Kronforst M.R."/>
            <person name="Wang W."/>
        </authorList>
    </citation>
    <scope>NUCLEOTIDE SEQUENCE [LARGE SCALE GENOMIC DNA]</scope>
    <source>
        <strain evidence="2">Ya'a_city_454_Pm</strain>
        <tissue evidence="2">Whole body</tissue>
    </source>
</reference>
<gene>
    <name evidence="2" type="ORF">RR48_11151</name>
</gene>